<reference evidence="1 2" key="1">
    <citation type="submission" date="2018-08" db="EMBL/GenBank/DDBJ databases">
        <title>Murine metabolic-syndrome-specific gut microbial biobank.</title>
        <authorList>
            <person name="Liu C."/>
        </authorList>
    </citation>
    <scope>NUCLEOTIDE SEQUENCE [LARGE SCALE GENOMIC DNA]</scope>
    <source>
        <strain evidence="1 2">583</strain>
    </source>
</reference>
<sequence>MNFRATIFLIFLLIILVMIITVPNSEDINEWLTKEHNMKVLDKPYGIYEYKNEKIQDMVTIIKGYGVFMTLEKEFEYENGKSFTIKGIGMFDNIYTTQE</sequence>
<accession>A0A845QUV8</accession>
<organism evidence="1 2">
    <name type="scientific">Senegalia massiliensis</name>
    <dbReference type="NCBI Taxonomy" id="1720316"/>
    <lineage>
        <taxon>Bacteria</taxon>
        <taxon>Bacillati</taxon>
        <taxon>Bacillota</taxon>
        <taxon>Clostridia</taxon>
        <taxon>Eubacteriales</taxon>
        <taxon>Clostridiaceae</taxon>
        <taxon>Senegalia</taxon>
    </lineage>
</organism>
<evidence type="ECO:0000313" key="1">
    <source>
        <dbReference type="EMBL" id="NBI06305.1"/>
    </source>
</evidence>
<evidence type="ECO:0000313" key="2">
    <source>
        <dbReference type="Proteomes" id="UP000467132"/>
    </source>
</evidence>
<proteinExistence type="predicted"/>
<protein>
    <submittedName>
        <fullName evidence="1">Uncharacterized protein</fullName>
    </submittedName>
</protein>
<dbReference type="EMBL" id="QXXA01000005">
    <property type="protein sequence ID" value="NBI06305.1"/>
    <property type="molecule type" value="Genomic_DNA"/>
</dbReference>
<comment type="caution">
    <text evidence="1">The sequence shown here is derived from an EMBL/GenBank/DDBJ whole genome shotgun (WGS) entry which is preliminary data.</text>
</comment>
<dbReference type="OrthoDB" id="417470at186801"/>
<dbReference type="AlphaFoldDB" id="A0A845QUV8"/>
<dbReference type="RefSeq" id="WP_160196777.1">
    <property type="nucleotide sequence ID" value="NZ_QXXA01000005.1"/>
</dbReference>
<keyword evidence="2" id="KW-1185">Reference proteome</keyword>
<dbReference type="Proteomes" id="UP000467132">
    <property type="component" value="Unassembled WGS sequence"/>
</dbReference>
<gene>
    <name evidence="1" type="ORF">D3Z33_05445</name>
</gene>
<name>A0A845QUV8_9CLOT</name>